<evidence type="ECO:0000313" key="2">
    <source>
        <dbReference type="Proteomes" id="UP000603865"/>
    </source>
</evidence>
<organism evidence="1 2">
    <name type="scientific">Deinococcus ruber</name>
    <dbReference type="NCBI Taxonomy" id="1848197"/>
    <lineage>
        <taxon>Bacteria</taxon>
        <taxon>Thermotogati</taxon>
        <taxon>Deinococcota</taxon>
        <taxon>Deinococci</taxon>
        <taxon>Deinococcales</taxon>
        <taxon>Deinococcaceae</taxon>
        <taxon>Deinococcus</taxon>
    </lineage>
</organism>
<accession>A0A918FHB0</accession>
<keyword evidence="2" id="KW-1185">Reference proteome</keyword>
<sequence length="266" mass="30239">MDTRVTLSAMDDLPSTLSWSAISAGWLDLWLDVKTLRSLAEERIMTATGEALIPLSELLCSDDQTPRSALGEVLKRLAHLEGWPPALALREWQVVRLSWALARLPELNAAKDHQYLPYSQMAELRGVWHDIGEPLDLPPLSPFVEHGFEVPYGLPELSRTIDQLRTWLTQQHELLRVAQTLQEAGYQHELQVMTAALGTLQVHAQEHLTLLNVKSQLLDTFRDPSQYEAFYMQLGKLNAYLLQEWHRRVELEPVQGSRSPHVNSAL</sequence>
<proteinExistence type="predicted"/>
<protein>
    <submittedName>
        <fullName evidence="1">Uncharacterized protein</fullName>
    </submittedName>
</protein>
<gene>
    <name evidence="1" type="ORF">GCM10008957_53730</name>
</gene>
<name>A0A918FHB0_9DEIO</name>
<dbReference type="EMBL" id="BMQL01000080">
    <property type="protein sequence ID" value="GGR37560.1"/>
    <property type="molecule type" value="Genomic_DNA"/>
</dbReference>
<dbReference type="Proteomes" id="UP000603865">
    <property type="component" value="Unassembled WGS sequence"/>
</dbReference>
<evidence type="ECO:0000313" key="1">
    <source>
        <dbReference type="EMBL" id="GGR37560.1"/>
    </source>
</evidence>
<comment type="caution">
    <text evidence="1">The sequence shown here is derived from an EMBL/GenBank/DDBJ whole genome shotgun (WGS) entry which is preliminary data.</text>
</comment>
<reference evidence="1" key="2">
    <citation type="submission" date="2020-09" db="EMBL/GenBank/DDBJ databases">
        <authorList>
            <person name="Sun Q."/>
            <person name="Ohkuma M."/>
        </authorList>
    </citation>
    <scope>NUCLEOTIDE SEQUENCE</scope>
    <source>
        <strain evidence="1">JCM 31311</strain>
    </source>
</reference>
<reference evidence="1" key="1">
    <citation type="journal article" date="2014" name="Int. J. Syst. Evol. Microbiol.">
        <title>Complete genome sequence of Corynebacterium casei LMG S-19264T (=DSM 44701T), isolated from a smear-ripened cheese.</title>
        <authorList>
            <consortium name="US DOE Joint Genome Institute (JGI-PGF)"/>
            <person name="Walter F."/>
            <person name="Albersmeier A."/>
            <person name="Kalinowski J."/>
            <person name="Ruckert C."/>
        </authorList>
    </citation>
    <scope>NUCLEOTIDE SEQUENCE</scope>
    <source>
        <strain evidence="1">JCM 31311</strain>
    </source>
</reference>
<dbReference type="AlphaFoldDB" id="A0A918FHB0"/>